<dbReference type="AlphaFoldDB" id="A0AA39I826"/>
<comment type="caution">
    <text evidence="2">The sequence shown here is derived from an EMBL/GenBank/DDBJ whole genome shotgun (WGS) entry which is preliminary data.</text>
</comment>
<keyword evidence="1" id="KW-0732">Signal</keyword>
<sequence>MNAFTLVVFCATLAVFVTATPCKDASNGRVYQPGVSYLMDDCGSLKACLGGQILTMPYKCVPNSHCGREGAFPMCVCNTGFKKAGDINSPCVRA</sequence>
<evidence type="ECO:0000256" key="1">
    <source>
        <dbReference type="SAM" id="SignalP"/>
    </source>
</evidence>
<feature type="signal peptide" evidence="1">
    <location>
        <begin position="1"/>
        <end position="19"/>
    </location>
</feature>
<gene>
    <name evidence="2" type="ORF">QR680_014206</name>
</gene>
<keyword evidence="3" id="KW-1185">Reference proteome</keyword>
<dbReference type="EMBL" id="JAUCMV010000002">
    <property type="protein sequence ID" value="KAK0419556.1"/>
    <property type="molecule type" value="Genomic_DNA"/>
</dbReference>
<protein>
    <recommendedName>
        <fullName evidence="4">TIL domain-containing protein</fullName>
    </recommendedName>
</protein>
<reference evidence="2" key="1">
    <citation type="submission" date="2023-06" db="EMBL/GenBank/DDBJ databases">
        <title>Genomic analysis of the entomopathogenic nematode Steinernema hermaphroditum.</title>
        <authorList>
            <person name="Schwarz E.M."/>
            <person name="Heppert J.K."/>
            <person name="Baniya A."/>
            <person name="Schwartz H.T."/>
            <person name="Tan C.-H."/>
            <person name="Antoshechkin I."/>
            <person name="Sternberg P.W."/>
            <person name="Goodrich-Blair H."/>
            <person name="Dillman A.R."/>
        </authorList>
    </citation>
    <scope>NUCLEOTIDE SEQUENCE</scope>
    <source>
        <strain evidence="2">PS9179</strain>
        <tissue evidence="2">Whole animal</tissue>
    </source>
</reference>
<evidence type="ECO:0000313" key="2">
    <source>
        <dbReference type="EMBL" id="KAK0419556.1"/>
    </source>
</evidence>
<organism evidence="2 3">
    <name type="scientific">Steinernema hermaphroditum</name>
    <dbReference type="NCBI Taxonomy" id="289476"/>
    <lineage>
        <taxon>Eukaryota</taxon>
        <taxon>Metazoa</taxon>
        <taxon>Ecdysozoa</taxon>
        <taxon>Nematoda</taxon>
        <taxon>Chromadorea</taxon>
        <taxon>Rhabditida</taxon>
        <taxon>Tylenchina</taxon>
        <taxon>Panagrolaimomorpha</taxon>
        <taxon>Strongyloidoidea</taxon>
        <taxon>Steinernematidae</taxon>
        <taxon>Steinernema</taxon>
    </lineage>
</organism>
<evidence type="ECO:0008006" key="4">
    <source>
        <dbReference type="Google" id="ProtNLM"/>
    </source>
</evidence>
<feature type="chain" id="PRO_5041267015" description="TIL domain-containing protein" evidence="1">
    <location>
        <begin position="20"/>
        <end position="94"/>
    </location>
</feature>
<proteinExistence type="predicted"/>
<evidence type="ECO:0000313" key="3">
    <source>
        <dbReference type="Proteomes" id="UP001175271"/>
    </source>
</evidence>
<dbReference type="Proteomes" id="UP001175271">
    <property type="component" value="Unassembled WGS sequence"/>
</dbReference>
<accession>A0AA39I826</accession>
<name>A0AA39I826_9BILA</name>